<accession>A0A914A2Z8</accession>
<dbReference type="Proteomes" id="UP000887568">
    <property type="component" value="Unplaced"/>
</dbReference>
<sequence>MTVAFVIYISIREACTVRERCRTRFLLWRYYEYRYEVMSQPSALRLILGLAILVTTTQVARAQVVSSSVARLGSFLWNYEATGIYPPSYNLPAQVSIQVRIDASADSDTITGTGLWEITIYGNREADGSGTDRYDEQTDFLADDQRAQSFSPTDSLAFHQGTPFDLSGLACGLLGPYFCVEVSRAAGASMGFSLEPGKWVGCRSTPCYFPEESADSKLDVSFSDLQLNTLEAPHVPQDEPADLVLVITAVLATDSRRYLDGTGLWKVSLFGSKSTNGSGTDRYDERSQVLTTAENTDKSLQGQPLEMTIQTQFLLGGVGCEDYPYFCITIDKGDDPQPDFGIVGPITHCQDVECLYPDETPIPTARFVKIELSLELPADYPFDEPTDINLNVALTPSQSPQVPTSIIEGTDLWRLAIYGNENSDGSGPERFDERAQVLSDTDQDARLSPSNGLIFNVTTQFVIGRVGCDDLPYLCVQFGKGYSPVPDFVFDTLLIGCLEVPCTQIPLPVARLGALSFNLTNVGTGPYGEPVPISLEVHVGASQSATTDPILGSRLWQLSIYGSGQADGSGDDRFDQQSVLSKCQTDKSLLPGEPLQFEVDAEFIISGVGCYDYPYFCLKFEKGADPQPDFIMLDQPMACKELTCTPPPVPRLIVSGLSLQVKSGSPTYVKAGQDGAANYLKFRLEVIYDKRQVGYISGSGLWVVALWGSANADGSGHKVSHTPNTLRTLQTRLAVTLGNDFYWPGVKNHFDMTAVTCAEVRYICVKLSRGSVAADVYEFLTQPESYVPQTCVQMGCS</sequence>
<dbReference type="EnsemblMetazoa" id="XM_038202046.1">
    <property type="protein sequence ID" value="XP_038057974.1"/>
    <property type="gene ID" value="LOC119729480"/>
</dbReference>
<keyword evidence="2" id="KW-1185">Reference proteome</keyword>
<evidence type="ECO:0000313" key="1">
    <source>
        <dbReference type="EnsemblMetazoa" id="XP_038057974.1"/>
    </source>
</evidence>
<name>A0A914A2Z8_PATMI</name>
<proteinExistence type="predicted"/>
<dbReference type="AlphaFoldDB" id="A0A914A2Z8"/>
<dbReference type="OrthoDB" id="88467at2759"/>
<dbReference type="GeneID" id="119729480"/>
<dbReference type="OMA" id="IHFTHES"/>
<reference evidence="1" key="1">
    <citation type="submission" date="2022-11" db="UniProtKB">
        <authorList>
            <consortium name="EnsemblMetazoa"/>
        </authorList>
    </citation>
    <scope>IDENTIFICATION</scope>
</reference>
<evidence type="ECO:0000313" key="2">
    <source>
        <dbReference type="Proteomes" id="UP000887568"/>
    </source>
</evidence>
<protein>
    <submittedName>
        <fullName evidence="1">Uncharacterized protein</fullName>
    </submittedName>
</protein>
<organism evidence="1 2">
    <name type="scientific">Patiria miniata</name>
    <name type="common">Bat star</name>
    <name type="synonym">Asterina miniata</name>
    <dbReference type="NCBI Taxonomy" id="46514"/>
    <lineage>
        <taxon>Eukaryota</taxon>
        <taxon>Metazoa</taxon>
        <taxon>Echinodermata</taxon>
        <taxon>Eleutherozoa</taxon>
        <taxon>Asterozoa</taxon>
        <taxon>Asteroidea</taxon>
        <taxon>Valvatacea</taxon>
        <taxon>Valvatida</taxon>
        <taxon>Asterinidae</taxon>
        <taxon>Patiria</taxon>
    </lineage>
</organism>
<dbReference type="RefSeq" id="XP_038057974.1">
    <property type="nucleotide sequence ID" value="XM_038202046.1"/>
</dbReference>